<name>A0AAD5V3K1_9APHY</name>
<dbReference type="InterPro" id="IPR032675">
    <property type="entry name" value="LRR_dom_sf"/>
</dbReference>
<evidence type="ECO:0000256" key="1">
    <source>
        <dbReference type="SAM" id="Phobius"/>
    </source>
</evidence>
<dbReference type="InterPro" id="IPR036047">
    <property type="entry name" value="F-box-like_dom_sf"/>
</dbReference>
<comment type="caution">
    <text evidence="2">The sequence shown here is derived from an EMBL/GenBank/DDBJ whole genome shotgun (WGS) entry which is preliminary data.</text>
</comment>
<accession>A0AAD5V3K1</accession>
<keyword evidence="1" id="KW-1133">Transmembrane helix</keyword>
<dbReference type="Gene3D" id="2.60.120.260">
    <property type="entry name" value="Galactose-binding domain-like"/>
    <property type="match status" value="1"/>
</dbReference>
<protein>
    <recommendedName>
        <fullName evidence="4">F-box domain-containing protein</fullName>
    </recommendedName>
</protein>
<dbReference type="SUPFAM" id="SSF81383">
    <property type="entry name" value="F-box domain"/>
    <property type="match status" value="1"/>
</dbReference>
<dbReference type="Proteomes" id="UP001212997">
    <property type="component" value="Unassembled WGS sequence"/>
</dbReference>
<dbReference type="AlphaFoldDB" id="A0AAD5V3K1"/>
<sequence length="1227" mass="136064">MLSRFENNSPKTPHIDDLPEELILEIIHCLRAVCYRRTWLYTVVVSRRWREIITSCAHLWTVIHVSSLEVAKAFLERSKGLPVSIVFFQSGISVKPIVELLSAHRTKIVDIHFVGLQDSFGLLATLGFELENLRVLRLAPATLTVTNFPKAPNLKTLIISSVIHDWVLPVFPNLTHLEISGRGNLSPSIAEISAMLEPYPLLEHLEMTSFGLRHLSPNRVELKRLLYLRLQTSEICGSVFLSSVSLPSCVSFEITFFRDLENPEYETSSFFTRKLHTFEIFQQGFTSLDIQSHNDVFDGFSRDQITLGPSGHTSPKVPKCRINFQSMHYDDLFYTLVPHYPLGQWHITTFRFDYTTDAIYSMSWRSILEDLPELVDFEIVYPALRVDYSAHWQGLFNDLRPSEEKILCPHLENLHLSGVWVDPDEKLLEAVFEALKERTARGSRLETFQIDDWKTFEDEEVEWPDFALTVSEFTLGRPGRPQDSLGICHQISKSLPSKGLLPVCARVRVSRNVLRQVKYPRSAFWLLQGQEMVSKFSHSLIFWLSLRFFSHNFLAAALRNVTVNDNDDRISYVGQWDSATDESVSYMRSRHYTTTPGSSAVFAFTGVAIYYIAPLFANLTLGMSTLISLDGGDPEWVDLSSATDEPHAVRWAKTGLTNGHHTILVSVGLSLSGQWGTRGEVYAFIYTEAGGLPIASIPISASLSLLPSPTSFQPVPAPTSSHVSLSSSSRSLSAPTRSSILPPFPGPLSSSASIAFPSSSQSSASLSPPSSASSPSSFLPTGSSISSSLPVPSSSSSSGIARPSASVLYPPEFSPPFSRSSPPSTVFDTSTVTSTPSFSLPSVFAPNTLFLSSADSNQISLDVSPAVSTETLVSTVTITVEPLRSDSPRSRSRLSTPQKGGITAGSLVGGALLVTAAYIMSPIAASLLGFYIWKYRRIHIVSDDLNLPELQVNSQSIHFLSILEYVIDAPILQISLFLTIGKASTTEAETHSKHSSSNQHLVWKAFSVGGHTQDFEVTIPVTTGRSKQAGQPKIGFGTLDDDDYDKHIHPQFWQSAPARLLEDGNWEHLSEEQEGQFIAENTSGRNQRIAMGVSEHLDDPEEESFAPFLVIDSKNFQAHGKFIAKSDIYIHAFRTGGCREGDYGDTVIKTRKRDRLTPEGGYRIKDLDTVTTFYVSCSRDNGEVKLTIGKNRPEDVKRFRLEHGNMFGFRRKGKGKNRGGGKTTLLA</sequence>
<dbReference type="EMBL" id="JANAWD010000162">
    <property type="protein sequence ID" value="KAJ3485178.1"/>
    <property type="molecule type" value="Genomic_DNA"/>
</dbReference>
<evidence type="ECO:0000313" key="2">
    <source>
        <dbReference type="EMBL" id="KAJ3485178.1"/>
    </source>
</evidence>
<proteinExistence type="predicted"/>
<dbReference type="SUPFAM" id="SSF52047">
    <property type="entry name" value="RNI-like"/>
    <property type="match status" value="1"/>
</dbReference>
<evidence type="ECO:0008006" key="4">
    <source>
        <dbReference type="Google" id="ProtNLM"/>
    </source>
</evidence>
<gene>
    <name evidence="2" type="ORF">NLI96_g5149</name>
</gene>
<keyword evidence="3" id="KW-1185">Reference proteome</keyword>
<keyword evidence="1" id="KW-0472">Membrane</keyword>
<keyword evidence="1" id="KW-0812">Transmembrane</keyword>
<feature type="transmembrane region" description="Helical" evidence="1">
    <location>
        <begin position="907"/>
        <end position="933"/>
    </location>
</feature>
<reference evidence="2" key="1">
    <citation type="submission" date="2022-07" db="EMBL/GenBank/DDBJ databases">
        <title>Genome Sequence of Physisporinus lineatus.</title>
        <authorList>
            <person name="Buettner E."/>
        </authorList>
    </citation>
    <scope>NUCLEOTIDE SEQUENCE</scope>
    <source>
        <strain evidence="2">VT162</strain>
    </source>
</reference>
<evidence type="ECO:0000313" key="3">
    <source>
        <dbReference type="Proteomes" id="UP001212997"/>
    </source>
</evidence>
<dbReference type="Gene3D" id="3.80.10.10">
    <property type="entry name" value="Ribonuclease Inhibitor"/>
    <property type="match status" value="1"/>
</dbReference>
<organism evidence="2 3">
    <name type="scientific">Meripilus lineatus</name>
    <dbReference type="NCBI Taxonomy" id="2056292"/>
    <lineage>
        <taxon>Eukaryota</taxon>
        <taxon>Fungi</taxon>
        <taxon>Dikarya</taxon>
        <taxon>Basidiomycota</taxon>
        <taxon>Agaricomycotina</taxon>
        <taxon>Agaricomycetes</taxon>
        <taxon>Polyporales</taxon>
        <taxon>Meripilaceae</taxon>
        <taxon>Meripilus</taxon>
    </lineage>
</organism>